<dbReference type="PROSITE" id="PS50206">
    <property type="entry name" value="RHODANESE_3"/>
    <property type="match status" value="1"/>
</dbReference>
<dbReference type="Pfam" id="PF00581">
    <property type="entry name" value="Rhodanese"/>
    <property type="match status" value="1"/>
</dbReference>
<proteinExistence type="predicted"/>
<evidence type="ECO:0000259" key="1">
    <source>
        <dbReference type="PROSITE" id="PS50206"/>
    </source>
</evidence>
<dbReference type="EMBL" id="AEGP01000029">
    <property type="protein sequence ID" value="EGG42415.1"/>
    <property type="molecule type" value="Genomic_DNA"/>
</dbReference>
<reference evidence="2" key="1">
    <citation type="journal article" date="2011" name="PLoS ONE">
        <title>Genome of a low-salinity ammonia-oxidizing archaeon determined by single-cell and metagenomic analysis.</title>
        <authorList>
            <person name="Blainey P.C."/>
            <person name="Mosier A.C."/>
            <person name="Potanina A."/>
            <person name="Francis C.A."/>
            <person name="Quake S.R."/>
        </authorList>
    </citation>
    <scope>NUCLEOTIDE SEQUENCE [LARGE SCALE GENOMIC DNA]</scope>
    <source>
        <strain evidence="2">SFB1</strain>
    </source>
</reference>
<dbReference type="Gene3D" id="3.40.250.10">
    <property type="entry name" value="Rhodanese-like domain"/>
    <property type="match status" value="1"/>
</dbReference>
<dbReference type="GO" id="GO:0016740">
    <property type="term" value="F:transferase activity"/>
    <property type="evidence" value="ECO:0007669"/>
    <property type="project" value="UniProtKB-KW"/>
</dbReference>
<organism evidence="2">
    <name type="scientific">Candidatus Nitrosarchaeum limnium SFB1</name>
    <dbReference type="NCBI Taxonomy" id="886738"/>
    <lineage>
        <taxon>Archaea</taxon>
        <taxon>Nitrososphaerota</taxon>
        <taxon>Nitrososphaeria</taxon>
        <taxon>Nitrosopumilales</taxon>
        <taxon>Nitrosopumilaceae</taxon>
        <taxon>Nitrosarchaeum</taxon>
    </lineage>
</organism>
<protein>
    <submittedName>
        <fullName evidence="2">Rhodanese-related sulfurtransferase</fullName>
    </submittedName>
</protein>
<dbReference type="Proteomes" id="UP000004348">
    <property type="component" value="Chromosome"/>
</dbReference>
<evidence type="ECO:0000313" key="2">
    <source>
        <dbReference type="EMBL" id="EGG42415.1"/>
    </source>
</evidence>
<sequence>MKDPDMSFGLTEKELCDLICNNDELLIYDLRKKEEYAKGHIKKSILIQFDEKNLINASRSSKAVLVSEDEEQSKKMALSLRSQNINAFYLIGGIKNWTSGLYCTNISYVGTGYP</sequence>
<dbReference type="AlphaFoldDB" id="F3KJD8"/>
<feature type="domain" description="Rhodanese" evidence="1">
    <location>
        <begin position="21"/>
        <end position="106"/>
    </location>
</feature>
<name>F3KJD8_9ARCH</name>
<dbReference type="HOGENOM" id="CLU_2115375_0_0_2"/>
<dbReference type="STRING" id="886738.Nlim_0596"/>
<gene>
    <name evidence="2" type="ORF">Nlim_0596</name>
</gene>
<comment type="caution">
    <text evidence="2">The sequence shown here is derived from an EMBL/GenBank/DDBJ whole genome shotgun (WGS) entry which is preliminary data.</text>
</comment>
<keyword evidence="2" id="KW-0808">Transferase</keyword>
<dbReference type="InterPro" id="IPR001763">
    <property type="entry name" value="Rhodanese-like_dom"/>
</dbReference>
<accession>F3KJD8</accession>
<dbReference type="CDD" id="cd00158">
    <property type="entry name" value="RHOD"/>
    <property type="match status" value="1"/>
</dbReference>
<dbReference type="InterPro" id="IPR036873">
    <property type="entry name" value="Rhodanese-like_dom_sf"/>
</dbReference>
<dbReference type="SUPFAM" id="SSF52821">
    <property type="entry name" value="Rhodanese/Cell cycle control phosphatase"/>
    <property type="match status" value="1"/>
</dbReference>